<dbReference type="InterPro" id="IPR043128">
    <property type="entry name" value="Rev_trsase/Diguanyl_cyclase"/>
</dbReference>
<dbReference type="GO" id="GO:0007165">
    <property type="term" value="P:signal transduction"/>
    <property type="evidence" value="ECO:0007669"/>
    <property type="project" value="UniProtKB-ARBA"/>
</dbReference>
<dbReference type="SMART" id="SM00052">
    <property type="entry name" value="EAL"/>
    <property type="match status" value="1"/>
</dbReference>
<keyword evidence="11" id="KW-1185">Reference proteome</keyword>
<dbReference type="PANTHER" id="PTHR44757:SF2">
    <property type="entry name" value="BIOFILM ARCHITECTURE MAINTENANCE PROTEIN MBAA"/>
    <property type="match status" value="1"/>
</dbReference>
<feature type="domain" description="GGDEF" evidence="9">
    <location>
        <begin position="484"/>
        <end position="617"/>
    </location>
</feature>
<evidence type="ECO:0000256" key="1">
    <source>
        <dbReference type="ARBA" id="ARBA00004370"/>
    </source>
</evidence>
<protein>
    <submittedName>
        <fullName evidence="10">EAL domain-containing protein</fullName>
    </submittedName>
</protein>
<dbReference type="InterPro" id="IPR000160">
    <property type="entry name" value="GGDEF_dom"/>
</dbReference>
<dbReference type="Pfam" id="PF00990">
    <property type="entry name" value="GGDEF"/>
    <property type="match status" value="1"/>
</dbReference>
<dbReference type="NCBIfam" id="TIGR00254">
    <property type="entry name" value="GGDEF"/>
    <property type="match status" value="1"/>
</dbReference>
<sequence length="882" mass="97575">MQQRFRTLMTWTSLPALIALVVLLIAGFFADHQNSTVAEQVLRVDVAKEMNLIRANLEGNVNGDLQQARGLIATIVTEPNMSQARFAKLAESIFREKTHLRNIGAAPGLVISLMYPLEGNEKAVGLDLHKDEKQGEAVLRARDTKQLVLAGPVELKQGGQAFIGRFPVFLDGDRPTETFWGIVAAVIDIQKLYADSGLLDKKLPIEIALTGKDALGERGARFYGPAHVIESNPVTAEVRLPTGSWQIAAIPKGGWNATPRNSWILRLAMLIGGALVVVPIVIAGRLLDQRRKHYADLRRSERRLAQLSERLELALDASQIGVWEQDLDSDMIYWDDRLNEIYGKPADGEPRSFEEWSRSIHADDLEQAKLDFTQGIATGLYSSEYRVVLPNGVVRHLRARAKSYRDETKHKMVGAEWDVTADVALTRELEQAKDLAETRNAELEAATARNEHAALHDTLTGLPNRRYLDIMLDSHPAAGSTADGGAALLHLDLDRFKQINDTLGHAVGDAVLIHTAKVLISTVRSADFVARVGGDEFVVVCSGDISADQLSQLADGILQRLRQPVPYKDHQCRIGVSIGIAVDADGAVDGPRLMVNADIALYRAKSRGRNRYEFFTQDLQSEIVRTKRVADEILAGLERNEFVPHYQLQFDAKTLEVAGVEALARWNHPTDGLQTPAGFLKIAEELDVVAIIDRLILEQTLHDFDQWQRAGLLVPRASVNVSARRLQDEELINSLTSLSIKPGTLSFELLESIFLDDNDELMVWNVNQIKELGIDIEIDDFGTGHASIVSVMKLQPRRLKIARQLIGPIAESAQQREVVQSIVQIGRSLGVEVVAEGVETMQQAKILKDLGCDILQGYALSRPMSAHGIMDFLGSRRRRTAS</sequence>
<keyword evidence="2 6" id="KW-0812">Transmembrane</keyword>
<dbReference type="GO" id="GO:0003824">
    <property type="term" value="F:catalytic activity"/>
    <property type="evidence" value="ECO:0007669"/>
    <property type="project" value="UniProtKB-ARBA"/>
</dbReference>
<evidence type="ECO:0000256" key="5">
    <source>
        <dbReference type="SAM" id="Coils"/>
    </source>
</evidence>
<comment type="caution">
    <text evidence="10">The sequence shown here is derived from an EMBL/GenBank/DDBJ whole genome shotgun (WGS) entry which is preliminary data.</text>
</comment>
<dbReference type="SMART" id="SM01079">
    <property type="entry name" value="CHASE"/>
    <property type="match status" value="1"/>
</dbReference>
<keyword evidence="5" id="KW-0175">Coiled coil</keyword>
<organism evidence="10 11">
    <name type="scientific">Mesorhizobium neociceri</name>
    <dbReference type="NCBI Taxonomy" id="1307853"/>
    <lineage>
        <taxon>Bacteria</taxon>
        <taxon>Pseudomonadati</taxon>
        <taxon>Pseudomonadota</taxon>
        <taxon>Alphaproteobacteria</taxon>
        <taxon>Hyphomicrobiales</taxon>
        <taxon>Phyllobacteriaceae</taxon>
        <taxon>Mesorhizobium</taxon>
    </lineage>
</organism>
<keyword evidence="4 6" id="KW-0472">Membrane</keyword>
<dbReference type="InterPro" id="IPR000014">
    <property type="entry name" value="PAS"/>
</dbReference>
<dbReference type="PROSITE" id="PS50883">
    <property type="entry name" value="EAL"/>
    <property type="match status" value="1"/>
</dbReference>
<evidence type="ECO:0000259" key="7">
    <source>
        <dbReference type="PROSITE" id="PS50839"/>
    </source>
</evidence>
<dbReference type="Gene3D" id="3.30.70.270">
    <property type="match status" value="1"/>
</dbReference>
<evidence type="ECO:0000256" key="6">
    <source>
        <dbReference type="SAM" id="Phobius"/>
    </source>
</evidence>
<dbReference type="CDD" id="cd00130">
    <property type="entry name" value="PAS"/>
    <property type="match status" value="1"/>
</dbReference>
<proteinExistence type="predicted"/>
<dbReference type="InterPro" id="IPR052155">
    <property type="entry name" value="Biofilm_reg_signaling"/>
</dbReference>
<evidence type="ECO:0000313" key="11">
    <source>
        <dbReference type="Proteomes" id="UP000558284"/>
    </source>
</evidence>
<feature type="domain" description="CHASE" evidence="7">
    <location>
        <begin position="110"/>
        <end position="248"/>
    </location>
</feature>
<dbReference type="SMART" id="SM00267">
    <property type="entry name" value="GGDEF"/>
    <property type="match status" value="1"/>
</dbReference>
<evidence type="ECO:0000313" key="10">
    <source>
        <dbReference type="EMBL" id="MBA1145162.1"/>
    </source>
</evidence>
<evidence type="ECO:0000256" key="2">
    <source>
        <dbReference type="ARBA" id="ARBA00022692"/>
    </source>
</evidence>
<feature type="domain" description="EAL" evidence="8">
    <location>
        <begin position="626"/>
        <end position="877"/>
    </location>
</feature>
<evidence type="ECO:0000259" key="9">
    <source>
        <dbReference type="PROSITE" id="PS50887"/>
    </source>
</evidence>
<keyword evidence="3 6" id="KW-1133">Transmembrane helix</keyword>
<evidence type="ECO:0000256" key="3">
    <source>
        <dbReference type="ARBA" id="ARBA00022989"/>
    </source>
</evidence>
<dbReference type="Pfam" id="PF08447">
    <property type="entry name" value="PAS_3"/>
    <property type="match status" value="1"/>
</dbReference>
<evidence type="ECO:0000259" key="8">
    <source>
        <dbReference type="PROSITE" id="PS50883"/>
    </source>
</evidence>
<evidence type="ECO:0000256" key="4">
    <source>
        <dbReference type="ARBA" id="ARBA00023136"/>
    </source>
</evidence>
<reference evidence="10 11" key="1">
    <citation type="submission" date="2020-07" db="EMBL/GenBank/DDBJ databases">
        <title>Definition of the novel symbiovar canariense within Mesorhizobium novociceri, a new species of genus Mesorhizobium nodulating Cicer canariense in the Caldera de Taburiente National Park (La Palma, Canary Islands).</title>
        <authorList>
            <person name="Leon-Barrios M."/>
            <person name="Perez-Yepez J."/>
            <person name="Flores-Felix J.D."/>
            <person name="Ramirez-Baena M.H."/>
            <person name="Pulido-Suarez L."/>
            <person name="Igual J.M."/>
            <person name="Velazquez E."/>
            <person name="Peix A."/>
        </authorList>
    </citation>
    <scope>NUCLEOTIDE SEQUENCE [LARGE SCALE GENOMIC DNA]</scope>
    <source>
        <strain evidence="10 11">CCANP35</strain>
    </source>
</reference>
<dbReference type="SUPFAM" id="SSF141868">
    <property type="entry name" value="EAL domain-like"/>
    <property type="match status" value="1"/>
</dbReference>
<dbReference type="InterPro" id="IPR035965">
    <property type="entry name" value="PAS-like_dom_sf"/>
</dbReference>
<dbReference type="Pfam" id="PF03924">
    <property type="entry name" value="CHASE"/>
    <property type="match status" value="1"/>
</dbReference>
<dbReference type="InterPro" id="IPR013655">
    <property type="entry name" value="PAS_fold_3"/>
</dbReference>
<dbReference type="Gene3D" id="3.20.20.450">
    <property type="entry name" value="EAL domain"/>
    <property type="match status" value="1"/>
</dbReference>
<dbReference type="Gene3D" id="2.10.70.100">
    <property type="match status" value="1"/>
</dbReference>
<dbReference type="InterPro" id="IPR029787">
    <property type="entry name" value="Nucleotide_cyclase"/>
</dbReference>
<dbReference type="Gene3D" id="3.30.450.20">
    <property type="entry name" value="PAS domain"/>
    <property type="match status" value="1"/>
</dbReference>
<dbReference type="PROSITE" id="PS50839">
    <property type="entry name" value="CHASE"/>
    <property type="match status" value="1"/>
</dbReference>
<dbReference type="Proteomes" id="UP000558284">
    <property type="component" value="Unassembled WGS sequence"/>
</dbReference>
<dbReference type="CDD" id="cd01948">
    <property type="entry name" value="EAL"/>
    <property type="match status" value="1"/>
</dbReference>
<dbReference type="InterPro" id="IPR035919">
    <property type="entry name" value="EAL_sf"/>
</dbReference>
<dbReference type="EMBL" id="JACDTY010000035">
    <property type="protein sequence ID" value="MBA1145162.1"/>
    <property type="molecule type" value="Genomic_DNA"/>
</dbReference>
<feature type="transmembrane region" description="Helical" evidence="6">
    <location>
        <begin position="263"/>
        <end position="283"/>
    </location>
</feature>
<dbReference type="InterPro" id="IPR042240">
    <property type="entry name" value="CHASE_sf"/>
</dbReference>
<dbReference type="Gene3D" id="3.30.450.350">
    <property type="entry name" value="CHASE domain"/>
    <property type="match status" value="1"/>
</dbReference>
<dbReference type="AlphaFoldDB" id="A0A838BFN2"/>
<dbReference type="SUPFAM" id="SSF55073">
    <property type="entry name" value="Nucleotide cyclase"/>
    <property type="match status" value="1"/>
</dbReference>
<comment type="subcellular location">
    <subcellularLocation>
        <location evidence="1">Membrane</location>
    </subcellularLocation>
</comment>
<dbReference type="RefSeq" id="WP_181062073.1">
    <property type="nucleotide sequence ID" value="NZ_JACDTY010000035.1"/>
</dbReference>
<dbReference type="CDD" id="cd01949">
    <property type="entry name" value="GGDEF"/>
    <property type="match status" value="1"/>
</dbReference>
<dbReference type="PANTHER" id="PTHR44757">
    <property type="entry name" value="DIGUANYLATE CYCLASE DGCP"/>
    <property type="match status" value="1"/>
</dbReference>
<dbReference type="SUPFAM" id="SSF55785">
    <property type="entry name" value="PYP-like sensor domain (PAS domain)"/>
    <property type="match status" value="1"/>
</dbReference>
<dbReference type="PROSITE" id="PS50887">
    <property type="entry name" value="GGDEF"/>
    <property type="match status" value="1"/>
</dbReference>
<dbReference type="GO" id="GO:0016020">
    <property type="term" value="C:membrane"/>
    <property type="evidence" value="ECO:0007669"/>
    <property type="project" value="UniProtKB-SubCell"/>
</dbReference>
<name>A0A838BFN2_9HYPH</name>
<dbReference type="InterPro" id="IPR006189">
    <property type="entry name" value="CHASE_dom"/>
</dbReference>
<accession>A0A838BFN2</accession>
<gene>
    <name evidence="10" type="ORF">H0241_33870</name>
</gene>
<dbReference type="InterPro" id="IPR001633">
    <property type="entry name" value="EAL_dom"/>
</dbReference>
<feature type="coiled-coil region" evidence="5">
    <location>
        <begin position="290"/>
        <end position="317"/>
    </location>
</feature>
<dbReference type="Pfam" id="PF00563">
    <property type="entry name" value="EAL"/>
    <property type="match status" value="1"/>
</dbReference>